<keyword evidence="1" id="KW-0732">Signal</keyword>
<feature type="chain" id="PRO_5011656271" evidence="1">
    <location>
        <begin position="33"/>
        <end position="1798"/>
    </location>
</feature>
<keyword evidence="3" id="KW-1185">Reference proteome</keyword>
<dbReference type="Gene3D" id="1.25.40.10">
    <property type="entry name" value="Tetratricopeptide repeat domain"/>
    <property type="match status" value="2"/>
</dbReference>
<dbReference type="SUPFAM" id="SSF48452">
    <property type="entry name" value="TPR-like"/>
    <property type="match status" value="1"/>
</dbReference>
<feature type="signal peptide" evidence="1">
    <location>
        <begin position="1"/>
        <end position="32"/>
    </location>
</feature>
<dbReference type="OrthoDB" id="4018258at2"/>
<dbReference type="CDD" id="cd15482">
    <property type="entry name" value="Sialidase_non-viral"/>
    <property type="match status" value="1"/>
</dbReference>
<proteinExistence type="predicted"/>
<evidence type="ECO:0000313" key="2">
    <source>
        <dbReference type="EMBL" id="SDZ01133.1"/>
    </source>
</evidence>
<protein>
    <submittedName>
        <fullName evidence="2">Tetratricopeptide repeat-containing protein</fullName>
    </submittedName>
</protein>
<dbReference type="InterPro" id="IPR011990">
    <property type="entry name" value="TPR-like_helical_dom_sf"/>
</dbReference>
<organism evidence="2 3">
    <name type="scientific">Amycolatopsis xylanica</name>
    <dbReference type="NCBI Taxonomy" id="589385"/>
    <lineage>
        <taxon>Bacteria</taxon>
        <taxon>Bacillati</taxon>
        <taxon>Actinomycetota</taxon>
        <taxon>Actinomycetes</taxon>
        <taxon>Pseudonocardiales</taxon>
        <taxon>Pseudonocardiaceae</taxon>
        <taxon>Amycolatopsis</taxon>
    </lineage>
</organism>
<accession>A0A1H3PJJ3</accession>
<dbReference type="EMBL" id="FNON01000008">
    <property type="protein sequence ID" value="SDZ01133.1"/>
    <property type="molecule type" value="Genomic_DNA"/>
</dbReference>
<dbReference type="STRING" id="589385.SAMN05421504_108244"/>
<evidence type="ECO:0000313" key="3">
    <source>
        <dbReference type="Proteomes" id="UP000199515"/>
    </source>
</evidence>
<evidence type="ECO:0000256" key="1">
    <source>
        <dbReference type="SAM" id="SignalP"/>
    </source>
</evidence>
<dbReference type="Proteomes" id="UP000199515">
    <property type="component" value="Unassembled WGS sequence"/>
</dbReference>
<dbReference type="Gene3D" id="2.120.10.10">
    <property type="match status" value="1"/>
</dbReference>
<reference evidence="2 3" key="1">
    <citation type="submission" date="2016-10" db="EMBL/GenBank/DDBJ databases">
        <authorList>
            <person name="de Groot N.N."/>
        </authorList>
    </citation>
    <scope>NUCLEOTIDE SEQUENCE [LARGE SCALE GENOMIC DNA]</scope>
    <source>
        <strain evidence="2 3">CPCC 202699</strain>
    </source>
</reference>
<dbReference type="RefSeq" id="WP_143047203.1">
    <property type="nucleotide sequence ID" value="NZ_FNON01000008.1"/>
</dbReference>
<dbReference type="InterPro" id="IPR036278">
    <property type="entry name" value="Sialidase_sf"/>
</dbReference>
<dbReference type="SUPFAM" id="SSF50939">
    <property type="entry name" value="Sialidases"/>
    <property type="match status" value="1"/>
</dbReference>
<sequence>MRGNGFARRVVAPFVAAAVLAGLVAVPPAAVAADPGIPPEQLSNALFSAAIQLKDPGRVYERNLILSAELLDWRAKNPAASADSLDKHAAAVEKVVGTAIAPASDRDPVPDVFGRSVEALYSIPEVDKGGAQLKGLVGALTARDLKSSGDPDTLRGVLQQFSATTSEIGSRVWAALREAAGRDGTLNSTWKTRMGTATTADAAAVDPVAPVDDLKKLPQIRKVIDVDAIQDAFKQGTKQGLDALTKQIKPLLKVLGDPNSPNTPLGQAMEWVKKYVDPVTGEIIKSDEQAQKEFLERAKEFDGYLDKLKGGLMAIATIAKILNSRYSKDIVKFAETLYAIGKNVVPLITAISALTAIGAGATIGSVVPVIGTVIGAVVGLVVTLVALLGSGGGGPSPELQAIQAMHKEMRESFTQLKDFLTQFQKQVNVRFDQIDAALNKIYGDMMVKFNQVLVAIGQSNFELTQEIQTLHGEILGLAATMQSNHRQILDSLEDASALPFKEFVKKYIDYATRENHPIPSYGPPGDNYKDAAEKFSSSGDTLARSKVFMRQATDAAPDDILTTNSAASSVNYLAKYAATRYGTQYLQDYPAEGMPNAEMFAAAARAYALLMDQNGPLAAQEPLVTIDEKKTVARVNDMLKAGGDLVGAARRFNQPRTRPATGEWVATNSLFSGLQADNAAKVADFANELIRLESDSTVMAADRRFNLWGDRNQHVDGDMKDDIAGVGNCVQAKPDQIINPMPGFVTSDKLPATVRLLKQLNPEIKLTTCWSDVRSRRDWTYQTRRETPITIPCKFSTDPPPGCNKTTTDESHKMSELGVEFQIWTQLPGQNRTYVASVVGKAEVEICHYPGTPPDDEPWAKPSWADDSWIGCSLHPDELAKRVAKVGYEPVAPMASWGDDWLNPFLDRQLIERRARYYRLVAGQLNDGKLASAKAIDTNMRLVRAFSEIAFPTALQTDARLRELLYGTRSLPSSLNTSKILGDASPLTVLFAKAAQNLDAQKDAMADQVVFSKAEAPGCTAAPAEVKTADPVARCLATVAGLRRAAFGERIEFYSTDLTHNPAAQDPQTTTALMRALRIEAKATHPDFPVESPGGPAPVPPGSLGETVGAVGGSSRATLGQTHFFAWQGKQDEVLVASSVDGKQWWPPVTIAGPHASSDAPAIVVFKDKLVAVWRSGPFSWSDGNNDRTLAISTSTDGKTWTPPSRLVPVTVGSAGISLTVLGDKLQLVFRGAGTDGGKYVTSSYDAKNWKRPLPAVNNGGTSAAPGVTALGGKLVQLWKGYGTDQRMFSATSVNGLDWTDQAVLANATGDGGPSPVVFNGKVFAVWRNGVNDGLSVSDTADGAAWASPRALHADAHAIGAPSLGVVGGQLAAIWRDGVDGKRVNVSTSADGITWTAPAPINQLSPDARQRAGEALLTEAGKLWNASNREGAIAKAMEALAIARRLAAESPAYEAVVADWIRSPISGYLADAGRHDESIALLDESITLYRRLAERDPQNVQFKVNEADSTVWQGVRVWNKGDKEKGRDRSVEGLNLARTLVPKGPGPAAVFAQWARWPVSGFLADTGQHDQAIAVLGEAITTYQNLIRQEPANVQYKLNQADATIWQGVRIWNKGDKDKGRDRSVEGINLARPLISTGPGPAAAFAQWARSPVSGFLADTGRHDEAIALLGEAMTAYQKLIQQDPGNLQHKVNLADATIWQGIRTWNKGDHPLGLTRVLDGIKLARQLAPSGPVFSAHLGAWLLSPAVDYAEASGKHDDAIAMAKEAVDIYTRLAESDPATYAGPLATAKQKLKTLQG</sequence>
<name>A0A1H3PJJ3_9PSEU</name>
<gene>
    <name evidence="2" type="ORF">SAMN05421504_108244</name>
</gene>